<reference evidence="6" key="1">
    <citation type="submission" date="2020-03" db="EMBL/GenBank/DDBJ databases">
        <authorList>
            <person name="Weist P."/>
        </authorList>
    </citation>
    <scope>NUCLEOTIDE SEQUENCE</scope>
</reference>
<evidence type="ECO:0000313" key="7">
    <source>
        <dbReference type="Proteomes" id="UP001153269"/>
    </source>
</evidence>
<keyword evidence="7" id="KW-1185">Reference proteome</keyword>
<dbReference type="GO" id="GO:0005198">
    <property type="term" value="F:structural molecule activity"/>
    <property type="evidence" value="ECO:0007669"/>
    <property type="project" value="InterPro"/>
</dbReference>
<dbReference type="PANTHER" id="PTHR23239">
    <property type="entry name" value="INTERMEDIATE FILAMENT"/>
    <property type="match status" value="1"/>
</dbReference>
<organism evidence="6 7">
    <name type="scientific">Pleuronectes platessa</name>
    <name type="common">European plaice</name>
    <dbReference type="NCBI Taxonomy" id="8262"/>
    <lineage>
        <taxon>Eukaryota</taxon>
        <taxon>Metazoa</taxon>
        <taxon>Chordata</taxon>
        <taxon>Craniata</taxon>
        <taxon>Vertebrata</taxon>
        <taxon>Euteleostomi</taxon>
        <taxon>Actinopterygii</taxon>
        <taxon>Neopterygii</taxon>
        <taxon>Teleostei</taxon>
        <taxon>Neoteleostei</taxon>
        <taxon>Acanthomorphata</taxon>
        <taxon>Carangaria</taxon>
        <taxon>Pleuronectiformes</taxon>
        <taxon>Pleuronectoidei</taxon>
        <taxon>Pleuronectidae</taxon>
        <taxon>Pleuronectes</taxon>
    </lineage>
</organism>
<dbReference type="AlphaFoldDB" id="A0A9N7V698"/>
<dbReference type="FunFam" id="1.20.5.500:FF:000001">
    <property type="entry name" value="Type II keratin 23"/>
    <property type="match status" value="1"/>
</dbReference>
<keyword evidence="1" id="KW-0416">Keratin</keyword>
<proteinExistence type="predicted"/>
<dbReference type="Pfam" id="PF00038">
    <property type="entry name" value="Filament"/>
    <property type="match status" value="1"/>
</dbReference>
<evidence type="ECO:0000256" key="4">
    <source>
        <dbReference type="SAM" id="Coils"/>
    </source>
</evidence>
<dbReference type="PROSITE" id="PS51842">
    <property type="entry name" value="IF_ROD_2"/>
    <property type="match status" value="1"/>
</dbReference>
<dbReference type="Gene3D" id="1.20.5.1160">
    <property type="entry name" value="Vasodilator-stimulated phosphoprotein"/>
    <property type="match status" value="1"/>
</dbReference>
<dbReference type="Gene3D" id="1.20.5.170">
    <property type="match status" value="1"/>
</dbReference>
<feature type="coiled-coil region" evidence="4">
    <location>
        <begin position="163"/>
        <end position="232"/>
    </location>
</feature>
<sequence>MSVTHTSSLMGTVVQTWRTGNLKGSSPRPVVTPVMAGEQHLSIYLLGRTHLQGGGYKTHPPGCLQHQLLRTSPGLRLLPVKSSTRVRREATMSNRFGLSSMSYSSVKSMTSSRRGTSVHGGAGGKNVRVSYASDGIGSGFDLMSAVGGGGGGNMISGSEKGTMQNLNDRLATYLEKVRVLETTNAQLELQIRQWYEKQAPAVKDYSRYQPILDELRNKINVATQDNARLMLQIDNARLAAEDFRIKFENEMAMRMSVEQDIAGLRKVLDELTMARSDLEMQIEGLKEELVYLKKNHAEELAAMRNQMNTSSVNVEVDAKPQADLSAVMDEIRSQYEGIAEKNRREMDAWYKVKFDELNKQVSTSTEILQSSRSEINELKRTLQSLQIELQSQLSLKSALETTLSETESSYSMQLSQLQDRVYHLESELSKMRTDIERQSADYQQLLDIKTRLEMEIAEYRRLLDGEDSSKSSATIVQKTVVKEVKKSKPVITQRTRVVIEEIVDGKVVSRTEDLQTETIKNGVKASQSII</sequence>
<feature type="domain" description="IF rod" evidence="5">
    <location>
        <begin position="159"/>
        <end position="470"/>
    </location>
</feature>
<dbReference type="SMART" id="SM01391">
    <property type="entry name" value="Filament"/>
    <property type="match status" value="1"/>
</dbReference>
<evidence type="ECO:0000256" key="1">
    <source>
        <dbReference type="ARBA" id="ARBA00022744"/>
    </source>
</evidence>
<dbReference type="EMBL" id="CADEAL010003491">
    <property type="protein sequence ID" value="CAB1444916.1"/>
    <property type="molecule type" value="Genomic_DNA"/>
</dbReference>
<dbReference type="GO" id="GO:0005882">
    <property type="term" value="C:intermediate filament"/>
    <property type="evidence" value="ECO:0007669"/>
    <property type="project" value="UniProtKB-KW"/>
</dbReference>
<protein>
    <recommendedName>
        <fullName evidence="5">IF rod domain-containing protein</fullName>
    </recommendedName>
</protein>
<dbReference type="FunFam" id="1.20.5.1160:FF:000002">
    <property type="entry name" value="Type I keratin 10"/>
    <property type="match status" value="1"/>
</dbReference>
<dbReference type="PRINTS" id="PR01248">
    <property type="entry name" value="TYPE1KERATIN"/>
</dbReference>
<feature type="coiled-coil region" evidence="4">
    <location>
        <begin position="368"/>
        <end position="462"/>
    </location>
</feature>
<evidence type="ECO:0000256" key="2">
    <source>
        <dbReference type="ARBA" id="ARBA00022754"/>
    </source>
</evidence>
<name>A0A9N7V698_PLEPL</name>
<keyword evidence="3 4" id="KW-0175">Coiled coil</keyword>
<dbReference type="SUPFAM" id="SSF64593">
    <property type="entry name" value="Intermediate filament protein, coiled coil region"/>
    <property type="match status" value="2"/>
</dbReference>
<evidence type="ECO:0000259" key="5">
    <source>
        <dbReference type="PROSITE" id="PS51842"/>
    </source>
</evidence>
<keyword evidence="2" id="KW-0403">Intermediate filament</keyword>
<dbReference type="InterPro" id="IPR039008">
    <property type="entry name" value="IF_rod_dom"/>
</dbReference>
<dbReference type="Gene3D" id="1.20.5.500">
    <property type="entry name" value="Single helix bin"/>
    <property type="match status" value="1"/>
</dbReference>
<gene>
    <name evidence="6" type="ORF">PLEPLA_LOCUS32646</name>
</gene>
<dbReference type="InterPro" id="IPR002957">
    <property type="entry name" value="Keratin_I"/>
</dbReference>
<dbReference type="Proteomes" id="UP001153269">
    <property type="component" value="Unassembled WGS sequence"/>
</dbReference>
<dbReference type="PANTHER" id="PTHR23239:SF180">
    <property type="entry name" value="KERATIN, TYPE I CYTOSKELETAL 17"/>
    <property type="match status" value="1"/>
</dbReference>
<comment type="caution">
    <text evidence="6">The sequence shown here is derived from an EMBL/GenBank/DDBJ whole genome shotgun (WGS) entry which is preliminary data.</text>
</comment>
<feature type="coiled-coil region" evidence="4">
    <location>
        <begin position="261"/>
        <end position="295"/>
    </location>
</feature>
<accession>A0A9N7V698</accession>
<evidence type="ECO:0000256" key="3">
    <source>
        <dbReference type="ARBA" id="ARBA00023054"/>
    </source>
</evidence>
<dbReference type="FunFam" id="1.20.5.170:FF:000002">
    <property type="entry name" value="Type I keratin KA11"/>
    <property type="match status" value="1"/>
</dbReference>
<evidence type="ECO:0000313" key="6">
    <source>
        <dbReference type="EMBL" id="CAB1444916.1"/>
    </source>
</evidence>